<dbReference type="HOGENOM" id="CLU_2776723_0_0_1"/>
<dbReference type="EMBL" id="JQGA01000470">
    <property type="protein sequence ID" value="KGO75399.1"/>
    <property type="molecule type" value="Genomic_DNA"/>
</dbReference>
<gene>
    <name evidence="1" type="ORF">PITC_080850</name>
</gene>
<keyword evidence="2" id="KW-1185">Reference proteome</keyword>
<sequence length="69" mass="7791">MPRQLSTSCRLCPGTRRSGNRACISIGNICEALFCPFPPFLSYTAYSHLLLGLIPRCARQSCLFHRCWV</sequence>
<reference evidence="1 2" key="1">
    <citation type="journal article" date="2015" name="Mol. Plant Microbe Interact.">
        <title>Genome, transcriptome, and functional analyses of Penicillium expansum provide new insights into secondary metabolism and pathogenicity.</title>
        <authorList>
            <person name="Ballester A.R."/>
            <person name="Marcet-Houben M."/>
            <person name="Levin E."/>
            <person name="Sela N."/>
            <person name="Selma-Lazaro C."/>
            <person name="Carmona L."/>
            <person name="Wisniewski M."/>
            <person name="Droby S."/>
            <person name="Gonzalez-Candelas L."/>
            <person name="Gabaldon T."/>
        </authorList>
    </citation>
    <scope>NUCLEOTIDE SEQUENCE [LARGE SCALE GENOMIC DNA]</scope>
    <source>
        <strain evidence="1 2">PHI-1</strain>
    </source>
</reference>
<name>A0A0A2L5Y7_PENIT</name>
<organism evidence="1 2">
    <name type="scientific">Penicillium italicum</name>
    <name type="common">Blue mold</name>
    <dbReference type="NCBI Taxonomy" id="40296"/>
    <lineage>
        <taxon>Eukaryota</taxon>
        <taxon>Fungi</taxon>
        <taxon>Dikarya</taxon>
        <taxon>Ascomycota</taxon>
        <taxon>Pezizomycotina</taxon>
        <taxon>Eurotiomycetes</taxon>
        <taxon>Eurotiomycetidae</taxon>
        <taxon>Eurotiales</taxon>
        <taxon>Aspergillaceae</taxon>
        <taxon>Penicillium</taxon>
    </lineage>
</organism>
<evidence type="ECO:0000313" key="2">
    <source>
        <dbReference type="Proteomes" id="UP000030104"/>
    </source>
</evidence>
<proteinExistence type="predicted"/>
<dbReference type="AlphaFoldDB" id="A0A0A2L5Y7"/>
<comment type="caution">
    <text evidence="1">The sequence shown here is derived from an EMBL/GenBank/DDBJ whole genome shotgun (WGS) entry which is preliminary data.</text>
</comment>
<accession>A0A0A2L5Y7</accession>
<evidence type="ECO:0000313" key="1">
    <source>
        <dbReference type="EMBL" id="KGO75399.1"/>
    </source>
</evidence>
<protein>
    <submittedName>
        <fullName evidence="1">Uncharacterized protein</fullName>
    </submittedName>
</protein>
<dbReference type="Proteomes" id="UP000030104">
    <property type="component" value="Unassembled WGS sequence"/>
</dbReference>